<gene>
    <name evidence="1" type="ORF">SFRICE_020793</name>
</gene>
<organism evidence="1">
    <name type="scientific">Spodoptera frugiperda</name>
    <name type="common">Fall armyworm</name>
    <dbReference type="NCBI Taxonomy" id="7108"/>
    <lineage>
        <taxon>Eukaryota</taxon>
        <taxon>Metazoa</taxon>
        <taxon>Ecdysozoa</taxon>
        <taxon>Arthropoda</taxon>
        <taxon>Hexapoda</taxon>
        <taxon>Insecta</taxon>
        <taxon>Pterygota</taxon>
        <taxon>Neoptera</taxon>
        <taxon>Endopterygota</taxon>
        <taxon>Lepidoptera</taxon>
        <taxon>Glossata</taxon>
        <taxon>Ditrysia</taxon>
        <taxon>Noctuoidea</taxon>
        <taxon>Noctuidae</taxon>
        <taxon>Amphipyrinae</taxon>
        <taxon>Spodoptera</taxon>
    </lineage>
</organism>
<name>A0A2H1WF03_SPOFR</name>
<protein>
    <submittedName>
        <fullName evidence="1">SFRICE_020793</fullName>
    </submittedName>
</protein>
<accession>A0A2H1WF03</accession>
<dbReference type="AlphaFoldDB" id="A0A2H1WF03"/>
<evidence type="ECO:0000313" key="1">
    <source>
        <dbReference type="EMBL" id="SOQ51442.1"/>
    </source>
</evidence>
<proteinExistence type="predicted"/>
<dbReference type="EMBL" id="ODYU01008116">
    <property type="protein sequence ID" value="SOQ51442.1"/>
    <property type="molecule type" value="Genomic_DNA"/>
</dbReference>
<reference evidence="1" key="1">
    <citation type="submission" date="2016-07" db="EMBL/GenBank/DDBJ databases">
        <authorList>
            <person name="Bretaudeau A."/>
        </authorList>
    </citation>
    <scope>NUCLEOTIDE SEQUENCE</scope>
    <source>
        <strain evidence="1">Rice</strain>
        <tissue evidence="1">Whole body</tissue>
    </source>
</reference>
<sequence>MDLRQPLPMDTRNIRGVTNALLVFEDKEFEGCWGIRDWEGRSLLPDDLFLENNFNLCVWKIRIHRHFFLRWENHPMTCPALGEARESVRLLLTKNHPVPSPVFRAGAPINPLGSPQLRFIDPTNIIFRRIFTTLVHKTEETVCLFGRVNFQK</sequence>